<dbReference type="Proteomes" id="UP000005819">
    <property type="component" value="Unassembled WGS sequence"/>
</dbReference>
<keyword evidence="2" id="KW-1185">Reference proteome</keyword>
<accession>B0MXY3</accession>
<evidence type="ECO:0000313" key="1">
    <source>
        <dbReference type="EMBL" id="EDS02469.1"/>
    </source>
</evidence>
<reference evidence="1" key="1">
    <citation type="submission" date="2007-10" db="EMBL/GenBank/DDBJ databases">
        <authorList>
            <person name="Fulton L."/>
            <person name="Clifton S."/>
            <person name="Fulton B."/>
            <person name="Xu J."/>
            <person name="Minx P."/>
            <person name="Pepin K.H."/>
            <person name="Johnson M."/>
            <person name="Thiruvilangam P."/>
            <person name="Bhonagiri V."/>
            <person name="Nash W.E."/>
            <person name="Mardis E.R."/>
            <person name="Wilson R.K."/>
        </authorList>
    </citation>
    <scope>NUCLEOTIDE SEQUENCE [LARGE SCALE GENOMIC DNA]</scope>
    <source>
        <strain evidence="1">DSM 17216</strain>
    </source>
</reference>
<sequence>MVVAEQIAARLLEMQAVTAFRVGNGASEDRGVARFENADRTIRNRSGFRIENTAPDNEAFLGKTGNIQTGQE</sequence>
<evidence type="ECO:0000313" key="2">
    <source>
        <dbReference type="Proteomes" id="UP000005819"/>
    </source>
</evidence>
<dbReference type="AlphaFoldDB" id="B0MXY3"/>
<name>B0MXY3_9BACT</name>
<organism evidence="1 2">
    <name type="scientific">Alistipes putredinis DSM 17216</name>
    <dbReference type="NCBI Taxonomy" id="445970"/>
    <lineage>
        <taxon>Bacteria</taxon>
        <taxon>Pseudomonadati</taxon>
        <taxon>Bacteroidota</taxon>
        <taxon>Bacteroidia</taxon>
        <taxon>Bacteroidales</taxon>
        <taxon>Rikenellaceae</taxon>
        <taxon>Alistipes</taxon>
    </lineage>
</organism>
<dbReference type="EMBL" id="ABFK02000020">
    <property type="protein sequence ID" value="EDS02469.1"/>
    <property type="molecule type" value="Genomic_DNA"/>
</dbReference>
<reference evidence="1" key="2">
    <citation type="submission" date="2013-09" db="EMBL/GenBank/DDBJ databases">
        <title>Draft genome sequence of Alistipes putredinis (DSM 17216).</title>
        <authorList>
            <person name="Sudarsanam P."/>
            <person name="Ley R."/>
            <person name="Guruge J."/>
            <person name="Turnbaugh P.J."/>
            <person name="Mahowald M."/>
            <person name="Liep D."/>
            <person name="Gordon J."/>
        </authorList>
    </citation>
    <scope>NUCLEOTIDE SEQUENCE</scope>
    <source>
        <strain evidence="1">DSM 17216</strain>
    </source>
</reference>
<protein>
    <submittedName>
        <fullName evidence="1">Uncharacterized protein</fullName>
    </submittedName>
</protein>
<gene>
    <name evidence="1" type="ORF">ALIPUT_01995</name>
</gene>
<proteinExistence type="predicted"/>
<comment type="caution">
    <text evidence="1">The sequence shown here is derived from an EMBL/GenBank/DDBJ whole genome shotgun (WGS) entry which is preliminary data.</text>
</comment>
<dbReference type="HOGENOM" id="CLU_2713411_0_0_10"/>